<evidence type="ECO:0000256" key="11">
    <source>
        <dbReference type="ARBA" id="ARBA00035585"/>
    </source>
</evidence>
<feature type="transmembrane region" description="Helical" evidence="12">
    <location>
        <begin position="67"/>
        <end position="90"/>
    </location>
</feature>
<keyword evidence="3" id="KW-0997">Cell inner membrane</keyword>
<dbReference type="NCBIfam" id="TIGR00494">
    <property type="entry name" value="crcB"/>
    <property type="match status" value="1"/>
</dbReference>
<sequence>MIYFMIALGGALGALSRFAVGKWVNSFWQAQFPMATLSINAVGSFLMGMAFVLISERVPSLELLRPLIMIGFLGAFTTFSTFSLEIVSLINQQAWLSALSYLSLSCLLGILALAAGVGLARAF</sequence>
<dbReference type="GO" id="GO:0140114">
    <property type="term" value="P:cellular detoxification of fluoride"/>
    <property type="evidence" value="ECO:0007669"/>
    <property type="project" value="UniProtKB-UniRule"/>
</dbReference>
<dbReference type="HAMAP" id="MF_00454">
    <property type="entry name" value="FluC"/>
    <property type="match status" value="1"/>
</dbReference>
<evidence type="ECO:0000256" key="6">
    <source>
        <dbReference type="ARBA" id="ARBA00023053"/>
    </source>
</evidence>
<reference evidence="14" key="1">
    <citation type="submission" date="2015-08" db="EMBL/GenBank/DDBJ databases">
        <authorList>
            <person name="Varghese N."/>
        </authorList>
    </citation>
    <scope>NUCLEOTIDE SEQUENCE [LARGE SCALE GENOMIC DNA]</scope>
    <source>
        <strain evidence="14">JCM 18476</strain>
    </source>
</reference>
<evidence type="ECO:0000256" key="10">
    <source>
        <dbReference type="ARBA" id="ARBA00035120"/>
    </source>
</evidence>
<gene>
    <name evidence="12" type="primary">fluC</name>
    <name evidence="12" type="synonym">crcB</name>
    <name evidence="13" type="ORF">Ga0061065_101387</name>
</gene>
<organism evidence="13 14">
    <name type="scientific">Marinomonas fungiae</name>
    <dbReference type="NCBI Taxonomy" id="1137284"/>
    <lineage>
        <taxon>Bacteria</taxon>
        <taxon>Pseudomonadati</taxon>
        <taxon>Pseudomonadota</taxon>
        <taxon>Gammaproteobacteria</taxon>
        <taxon>Oceanospirillales</taxon>
        <taxon>Oceanospirillaceae</taxon>
        <taxon>Marinomonas</taxon>
    </lineage>
</organism>
<name>A0A0K6IHD0_9GAMM</name>
<comment type="subcellular location">
    <subcellularLocation>
        <location evidence="1 12">Cell membrane</location>
        <topology evidence="1 12">Multi-pass membrane protein</topology>
    </subcellularLocation>
</comment>
<accession>A0A0K6IHD0</accession>
<keyword evidence="2 12" id="KW-1003">Cell membrane</keyword>
<dbReference type="RefSeq" id="WP_055461509.1">
    <property type="nucleotide sequence ID" value="NZ_CYHG01000001.1"/>
</dbReference>
<evidence type="ECO:0000256" key="12">
    <source>
        <dbReference type="HAMAP-Rule" id="MF_00454"/>
    </source>
</evidence>
<keyword evidence="12" id="KW-0813">Transport</keyword>
<dbReference type="GO" id="GO:0062054">
    <property type="term" value="F:fluoride channel activity"/>
    <property type="evidence" value="ECO:0007669"/>
    <property type="project" value="UniProtKB-UniRule"/>
</dbReference>
<keyword evidence="8 12" id="KW-0472">Membrane</keyword>
<keyword evidence="14" id="KW-1185">Reference proteome</keyword>
<dbReference type="GO" id="GO:0046872">
    <property type="term" value="F:metal ion binding"/>
    <property type="evidence" value="ECO:0007669"/>
    <property type="project" value="UniProtKB-KW"/>
</dbReference>
<feature type="transmembrane region" description="Helical" evidence="12">
    <location>
        <begin position="96"/>
        <end position="120"/>
    </location>
</feature>
<feature type="binding site" evidence="12">
    <location>
        <position position="77"/>
    </location>
    <ligand>
        <name>Na(+)</name>
        <dbReference type="ChEBI" id="CHEBI:29101"/>
        <note>structural</note>
    </ligand>
</feature>
<evidence type="ECO:0000256" key="4">
    <source>
        <dbReference type="ARBA" id="ARBA00022692"/>
    </source>
</evidence>
<evidence type="ECO:0000313" key="13">
    <source>
        <dbReference type="EMBL" id="CUB02550.1"/>
    </source>
</evidence>
<keyword evidence="7 12" id="KW-0406">Ion transport</keyword>
<dbReference type="PANTHER" id="PTHR28259">
    <property type="entry name" value="FLUORIDE EXPORT PROTEIN 1-RELATED"/>
    <property type="match status" value="1"/>
</dbReference>
<comment type="activity regulation">
    <text evidence="12">Na(+) is not transported, but it plays an essential structural role and its presence is essential for fluoride channel function.</text>
</comment>
<dbReference type="PANTHER" id="PTHR28259:SF1">
    <property type="entry name" value="FLUORIDE EXPORT PROTEIN 1-RELATED"/>
    <property type="match status" value="1"/>
</dbReference>
<evidence type="ECO:0000313" key="14">
    <source>
        <dbReference type="Proteomes" id="UP000182769"/>
    </source>
</evidence>
<evidence type="ECO:0000256" key="2">
    <source>
        <dbReference type="ARBA" id="ARBA00022475"/>
    </source>
</evidence>
<dbReference type="AlphaFoldDB" id="A0A0K6IHD0"/>
<keyword evidence="5 12" id="KW-1133">Transmembrane helix</keyword>
<evidence type="ECO:0000256" key="1">
    <source>
        <dbReference type="ARBA" id="ARBA00004651"/>
    </source>
</evidence>
<protein>
    <recommendedName>
        <fullName evidence="12">Fluoride-specific ion channel FluC</fullName>
    </recommendedName>
</protein>
<dbReference type="InterPro" id="IPR003691">
    <property type="entry name" value="FluC"/>
</dbReference>
<keyword evidence="12" id="KW-0479">Metal-binding</keyword>
<evidence type="ECO:0000256" key="9">
    <source>
        <dbReference type="ARBA" id="ARBA00023303"/>
    </source>
</evidence>
<dbReference type="STRING" id="1137284.GCA_001418205_00388"/>
<comment type="catalytic activity">
    <reaction evidence="11">
        <text>fluoride(in) = fluoride(out)</text>
        <dbReference type="Rhea" id="RHEA:76159"/>
        <dbReference type="ChEBI" id="CHEBI:17051"/>
    </reaction>
    <physiologicalReaction direction="left-to-right" evidence="11">
        <dbReference type="Rhea" id="RHEA:76160"/>
    </physiologicalReaction>
</comment>
<evidence type="ECO:0000256" key="8">
    <source>
        <dbReference type="ARBA" id="ARBA00023136"/>
    </source>
</evidence>
<evidence type="ECO:0000256" key="7">
    <source>
        <dbReference type="ARBA" id="ARBA00023065"/>
    </source>
</evidence>
<dbReference type="OrthoDB" id="9806299at2"/>
<dbReference type="GO" id="GO:0005886">
    <property type="term" value="C:plasma membrane"/>
    <property type="evidence" value="ECO:0007669"/>
    <property type="project" value="UniProtKB-SubCell"/>
</dbReference>
<feature type="transmembrane region" description="Helical" evidence="12">
    <location>
        <begin position="37"/>
        <end position="55"/>
    </location>
</feature>
<keyword evidence="9 12" id="KW-0407">Ion channel</keyword>
<evidence type="ECO:0000256" key="5">
    <source>
        <dbReference type="ARBA" id="ARBA00022989"/>
    </source>
</evidence>
<dbReference type="Proteomes" id="UP000182769">
    <property type="component" value="Unassembled WGS sequence"/>
</dbReference>
<feature type="binding site" evidence="12">
    <location>
        <position position="74"/>
    </location>
    <ligand>
        <name>Na(+)</name>
        <dbReference type="ChEBI" id="CHEBI:29101"/>
        <note>structural</note>
    </ligand>
</feature>
<dbReference type="Pfam" id="PF02537">
    <property type="entry name" value="CRCB"/>
    <property type="match status" value="1"/>
</dbReference>
<evidence type="ECO:0000256" key="3">
    <source>
        <dbReference type="ARBA" id="ARBA00022519"/>
    </source>
</evidence>
<comment type="function">
    <text evidence="12">Fluoride-specific ion channel. Important for reducing fluoride concentration in the cell, thus reducing its toxicity.</text>
</comment>
<proteinExistence type="inferred from homology"/>
<dbReference type="EMBL" id="CYHG01000001">
    <property type="protein sequence ID" value="CUB02550.1"/>
    <property type="molecule type" value="Genomic_DNA"/>
</dbReference>
<keyword evidence="6 12" id="KW-0915">Sodium</keyword>
<keyword evidence="4 12" id="KW-0812">Transmembrane</keyword>
<comment type="similarity">
    <text evidence="10 12">Belongs to the fluoride channel Fluc/FEX (TC 1.A.43) family.</text>
</comment>